<gene>
    <name evidence="4" type="ORF">MKZ38_001220</name>
</gene>
<dbReference type="GO" id="GO:0016616">
    <property type="term" value="F:oxidoreductase activity, acting on the CH-OH group of donors, NAD or NADP as acceptor"/>
    <property type="evidence" value="ECO:0007669"/>
    <property type="project" value="TreeGrafter"/>
</dbReference>
<comment type="caution">
    <text evidence="4">The sequence shown here is derived from an EMBL/GenBank/DDBJ whole genome shotgun (WGS) entry which is preliminary data.</text>
</comment>
<dbReference type="Gene3D" id="3.40.50.720">
    <property type="entry name" value="NAD(P)-binding Rossmann-like Domain"/>
    <property type="match status" value="1"/>
</dbReference>
<dbReference type="Pfam" id="PF13561">
    <property type="entry name" value="adh_short_C2"/>
    <property type="match status" value="1"/>
</dbReference>
<keyword evidence="5" id="KW-1185">Reference proteome</keyword>
<dbReference type="EMBL" id="JAKWBI020001313">
    <property type="protein sequence ID" value="KAJ2890900.1"/>
    <property type="molecule type" value="Genomic_DNA"/>
</dbReference>
<evidence type="ECO:0000313" key="5">
    <source>
        <dbReference type="Proteomes" id="UP001201980"/>
    </source>
</evidence>
<dbReference type="PRINTS" id="PR00080">
    <property type="entry name" value="SDRFAMILY"/>
</dbReference>
<evidence type="ECO:0000256" key="3">
    <source>
        <dbReference type="ARBA" id="ARBA00023002"/>
    </source>
</evidence>
<evidence type="ECO:0000256" key="2">
    <source>
        <dbReference type="ARBA" id="ARBA00022857"/>
    </source>
</evidence>
<dbReference type="Proteomes" id="UP001201980">
    <property type="component" value="Unassembled WGS sequence"/>
</dbReference>
<dbReference type="InterPro" id="IPR002347">
    <property type="entry name" value="SDR_fam"/>
</dbReference>
<organism evidence="4 5">
    <name type="scientific">Zalerion maritima</name>
    <dbReference type="NCBI Taxonomy" id="339359"/>
    <lineage>
        <taxon>Eukaryota</taxon>
        <taxon>Fungi</taxon>
        <taxon>Dikarya</taxon>
        <taxon>Ascomycota</taxon>
        <taxon>Pezizomycotina</taxon>
        <taxon>Sordariomycetes</taxon>
        <taxon>Lulworthiomycetidae</taxon>
        <taxon>Lulworthiales</taxon>
        <taxon>Lulworthiaceae</taxon>
        <taxon>Zalerion</taxon>
    </lineage>
</organism>
<evidence type="ECO:0000256" key="1">
    <source>
        <dbReference type="ARBA" id="ARBA00006484"/>
    </source>
</evidence>
<dbReference type="GO" id="GO:0048038">
    <property type="term" value="F:quinone binding"/>
    <property type="evidence" value="ECO:0007669"/>
    <property type="project" value="TreeGrafter"/>
</dbReference>
<dbReference type="InterPro" id="IPR036291">
    <property type="entry name" value="NAD(P)-bd_dom_sf"/>
</dbReference>
<dbReference type="AlphaFoldDB" id="A0AAD5RFE4"/>
<reference evidence="4" key="1">
    <citation type="submission" date="2022-07" db="EMBL/GenBank/DDBJ databases">
        <title>Draft genome sequence of Zalerion maritima ATCC 34329, a (micro)plastics degrading marine fungus.</title>
        <authorList>
            <person name="Paco A."/>
            <person name="Goncalves M.F.M."/>
            <person name="Rocha-Santos T.A.P."/>
            <person name="Alves A."/>
        </authorList>
    </citation>
    <scope>NUCLEOTIDE SEQUENCE</scope>
    <source>
        <strain evidence="4">ATCC 34329</strain>
    </source>
</reference>
<dbReference type="FunFam" id="3.40.50.720:FF:000084">
    <property type="entry name" value="Short-chain dehydrogenase reductase"/>
    <property type="match status" value="1"/>
</dbReference>
<sequence>MAPTDRLQQVREHLVGGAPSNKDPTRVDGHVILITGGAQGIGKAAADLLARQGAKIAINDVDAAKAKAAADELQAAGCDAFFLAGDLLDEAFPERLVNAVVARFGRINCLINNAGFCVDSAVHKMTDAKFDIIMKIHNYTPFRMIRALSSHWMDPANLDMPKSIINISSTSGLHGAMGQINYSTAKAGIIGMTKTIAAEWGRYNVRCNAVAYGWIDTRITRPPDGSETVALAGQEIVTGIPLSAKKWRDVSDIPLQRPGTTSDAAGVLLFLASPLASYVTGTCVECTGGRYL</sequence>
<dbReference type="SUPFAM" id="SSF51735">
    <property type="entry name" value="NAD(P)-binding Rossmann-fold domains"/>
    <property type="match status" value="1"/>
</dbReference>
<protein>
    <submittedName>
        <fullName evidence="4">Short-chain dehydrogenase/reductase SDR</fullName>
    </submittedName>
</protein>
<accession>A0AAD5RFE4</accession>
<dbReference type="PRINTS" id="PR00081">
    <property type="entry name" value="GDHRDH"/>
</dbReference>
<dbReference type="InterPro" id="IPR020904">
    <property type="entry name" value="Sc_DH/Rdtase_CS"/>
</dbReference>
<keyword evidence="2" id="KW-0521">NADP</keyword>
<keyword evidence="3" id="KW-0560">Oxidoreductase</keyword>
<comment type="similarity">
    <text evidence="1">Belongs to the short-chain dehydrogenases/reductases (SDR) family.</text>
</comment>
<name>A0AAD5RFE4_9PEZI</name>
<dbReference type="PANTHER" id="PTHR42760:SF133">
    <property type="entry name" value="3-OXOACYL-[ACYL-CARRIER-PROTEIN] REDUCTASE"/>
    <property type="match status" value="1"/>
</dbReference>
<dbReference type="PANTHER" id="PTHR42760">
    <property type="entry name" value="SHORT-CHAIN DEHYDROGENASES/REDUCTASES FAMILY MEMBER"/>
    <property type="match status" value="1"/>
</dbReference>
<dbReference type="PROSITE" id="PS00061">
    <property type="entry name" value="ADH_SHORT"/>
    <property type="match status" value="1"/>
</dbReference>
<evidence type="ECO:0000313" key="4">
    <source>
        <dbReference type="EMBL" id="KAJ2890900.1"/>
    </source>
</evidence>
<proteinExistence type="inferred from homology"/>
<dbReference type="GO" id="GO:0006633">
    <property type="term" value="P:fatty acid biosynthetic process"/>
    <property type="evidence" value="ECO:0007669"/>
    <property type="project" value="TreeGrafter"/>
</dbReference>